<organism evidence="4 5">
    <name type="scientific">Putridiphycobacter roseus</name>
    <dbReference type="NCBI Taxonomy" id="2219161"/>
    <lineage>
        <taxon>Bacteria</taxon>
        <taxon>Pseudomonadati</taxon>
        <taxon>Bacteroidota</taxon>
        <taxon>Flavobacteriia</taxon>
        <taxon>Flavobacteriales</taxon>
        <taxon>Crocinitomicaceae</taxon>
        <taxon>Putridiphycobacter</taxon>
    </lineage>
</organism>
<dbReference type="InterPro" id="IPR011990">
    <property type="entry name" value="TPR-like_helical_dom_sf"/>
</dbReference>
<dbReference type="SUPFAM" id="SSF48452">
    <property type="entry name" value="TPR-like"/>
    <property type="match status" value="1"/>
</dbReference>
<keyword evidence="2 3" id="KW-0802">TPR repeat</keyword>
<dbReference type="PANTHER" id="PTHR45641:SF19">
    <property type="entry name" value="NEPHROCYSTIN-3"/>
    <property type="match status" value="1"/>
</dbReference>
<dbReference type="PROSITE" id="PS50005">
    <property type="entry name" value="TPR"/>
    <property type="match status" value="2"/>
</dbReference>
<accession>A0A2W1MXL9</accession>
<feature type="repeat" description="TPR" evidence="3">
    <location>
        <begin position="263"/>
        <end position="296"/>
    </location>
</feature>
<proteinExistence type="predicted"/>
<keyword evidence="1" id="KW-0677">Repeat</keyword>
<dbReference type="EMBL" id="QKSB01000014">
    <property type="protein sequence ID" value="PZE15920.1"/>
    <property type="molecule type" value="Genomic_DNA"/>
</dbReference>
<feature type="repeat" description="TPR" evidence="3">
    <location>
        <begin position="385"/>
        <end position="418"/>
    </location>
</feature>
<dbReference type="OrthoDB" id="1522549at2"/>
<sequence>MNSTGFITNLEDSLNVDEILAVSILSVPSFLNDSIAKELLELDILSSSNNDLFSKIQCYPIWKRRSENSWIIENDIRNVFLKKLNGNSQSIIESVYKKLEDFRPNLIQSLNTRELKDFYIQISRLSLALPDKQEDGIQLFRSLYDISETYKIHTTSELIYKYLEDGLKIDVDAKELPSYILNALFMKGMYAYNKRKYDEALKYLTPVWQNHDNSILSLKDAGIASHIIGLIWSKKKYRFEEIKEAFDSSIKIRIEVGDQIGLAQTYHSLGNLYSSRKMLPEAEWAYNESLKLDLLNDNQNGVAQVHHSLGNLFSQFSAHFDKAEKNYKKSIPILKSEPDNYGLAQVYHSLANLLAKIPDRFIDASKFYENSIKLGHEVGIKRHLAQVYMNYGIMQMKNNNYPEALKLLTQSLQFEKKDHFRLKISALIDKIKTTLNKT</sequence>
<name>A0A2W1MXL9_9FLAO</name>
<reference evidence="4 5" key="1">
    <citation type="submission" date="2018-06" db="EMBL/GenBank/DDBJ databases">
        <title>The draft genome sequence of Crocinitomix sp. SM1701.</title>
        <authorList>
            <person name="Zhang X."/>
        </authorList>
    </citation>
    <scope>NUCLEOTIDE SEQUENCE [LARGE SCALE GENOMIC DNA]</scope>
    <source>
        <strain evidence="4 5">SM1701</strain>
    </source>
</reference>
<dbReference type="Gene3D" id="1.25.40.10">
    <property type="entry name" value="Tetratricopeptide repeat domain"/>
    <property type="match status" value="1"/>
</dbReference>
<dbReference type="InterPro" id="IPR019734">
    <property type="entry name" value="TPR_rpt"/>
</dbReference>
<dbReference type="Proteomes" id="UP000249248">
    <property type="component" value="Unassembled WGS sequence"/>
</dbReference>
<evidence type="ECO:0000256" key="2">
    <source>
        <dbReference type="ARBA" id="ARBA00022803"/>
    </source>
</evidence>
<keyword evidence="5" id="KW-1185">Reference proteome</keyword>
<dbReference type="SMART" id="SM00028">
    <property type="entry name" value="TPR"/>
    <property type="match status" value="5"/>
</dbReference>
<dbReference type="AlphaFoldDB" id="A0A2W1MXL9"/>
<evidence type="ECO:0000256" key="1">
    <source>
        <dbReference type="ARBA" id="ARBA00022737"/>
    </source>
</evidence>
<comment type="caution">
    <text evidence="4">The sequence shown here is derived from an EMBL/GenBank/DDBJ whole genome shotgun (WGS) entry which is preliminary data.</text>
</comment>
<protein>
    <submittedName>
        <fullName evidence="4">Uncharacterized protein</fullName>
    </submittedName>
</protein>
<dbReference type="PANTHER" id="PTHR45641">
    <property type="entry name" value="TETRATRICOPEPTIDE REPEAT PROTEIN (AFU_ORTHOLOGUE AFUA_6G03870)"/>
    <property type="match status" value="1"/>
</dbReference>
<evidence type="ECO:0000256" key="3">
    <source>
        <dbReference type="PROSITE-ProRule" id="PRU00339"/>
    </source>
</evidence>
<dbReference type="RefSeq" id="WP_111064422.1">
    <property type="nucleotide sequence ID" value="NZ_JBHUCU010000012.1"/>
</dbReference>
<evidence type="ECO:0000313" key="5">
    <source>
        <dbReference type="Proteomes" id="UP000249248"/>
    </source>
</evidence>
<dbReference type="Pfam" id="PF14938">
    <property type="entry name" value="SNAP"/>
    <property type="match status" value="1"/>
</dbReference>
<gene>
    <name evidence="4" type="ORF">DNU06_15540</name>
</gene>
<evidence type="ECO:0000313" key="4">
    <source>
        <dbReference type="EMBL" id="PZE15920.1"/>
    </source>
</evidence>